<dbReference type="InterPro" id="IPR001345">
    <property type="entry name" value="PG/BPGM_mutase_AS"/>
</dbReference>
<dbReference type="CDD" id="cd07067">
    <property type="entry name" value="HP_PGM_like"/>
    <property type="match status" value="1"/>
</dbReference>
<dbReference type="AlphaFoldDB" id="A0A9W7GKT3"/>
<sequence length="312" mass="35403">MIYRTTRNYTIRNFTTNATSASTQHNRFPKRIILCRHGESKGNVSDKAYVTTPDWLIPLSATGLAQSAQLGTRLSNLLSGEPCYFYTSPYLRTKQTLARVLQRMGEGQTVGVREEPRLTEQQFGNFQNVDSIRSQKSMRHNYGRFYYRFPEGESGLDVYNRCSSFVNTLRRDFNDFEVLPGDGTSGNVCLVTHGLTMRLLCMRLFQYSVTDFERTVNARNCGVIVLERRDDVIEKAEEEGRAISISKAFSLTPDSRDLVNLPKEGRIRPLSLIKEVLGEEGKGRGLGSWSEPGEHVKYWTDKRLGGGNKTPF</sequence>
<evidence type="ECO:0000313" key="3">
    <source>
        <dbReference type="EMBL" id="GMI47542.1"/>
    </source>
</evidence>
<comment type="caution">
    <text evidence="3">The sequence shown here is derived from an EMBL/GenBank/DDBJ whole genome shotgun (WGS) entry which is preliminary data.</text>
</comment>
<dbReference type="InterPro" id="IPR052765">
    <property type="entry name" value="PGM-Related"/>
</dbReference>
<feature type="active site" description="Proton donor/acceptor" evidence="1">
    <location>
        <position position="120"/>
    </location>
</feature>
<dbReference type="PROSITE" id="PS00175">
    <property type="entry name" value="PG_MUTASE"/>
    <property type="match status" value="1"/>
</dbReference>
<dbReference type="Proteomes" id="UP001165065">
    <property type="component" value="Unassembled WGS sequence"/>
</dbReference>
<evidence type="ECO:0000256" key="2">
    <source>
        <dbReference type="PIRSR" id="PIRSR613078-2"/>
    </source>
</evidence>
<feature type="binding site" evidence="2">
    <location>
        <begin position="36"/>
        <end position="43"/>
    </location>
    <ligand>
        <name>substrate</name>
    </ligand>
</feature>
<evidence type="ECO:0000313" key="4">
    <source>
        <dbReference type="Proteomes" id="UP001165065"/>
    </source>
</evidence>
<dbReference type="OrthoDB" id="10261749at2759"/>
<feature type="active site" description="Tele-phosphohistidine intermediate" evidence="1">
    <location>
        <position position="37"/>
    </location>
</feature>
<dbReference type="Gene3D" id="3.40.50.1240">
    <property type="entry name" value="Phosphoglycerate mutase-like"/>
    <property type="match status" value="1"/>
</dbReference>
<gene>
    <name evidence="3" type="ORF">TrCOL_g2146</name>
</gene>
<keyword evidence="4" id="KW-1185">Reference proteome</keyword>
<dbReference type="InterPro" id="IPR029033">
    <property type="entry name" value="His_PPase_superfam"/>
</dbReference>
<dbReference type="SUPFAM" id="SSF53254">
    <property type="entry name" value="Phosphoglycerate mutase-like"/>
    <property type="match status" value="1"/>
</dbReference>
<evidence type="ECO:0000256" key="1">
    <source>
        <dbReference type="PIRSR" id="PIRSR613078-1"/>
    </source>
</evidence>
<organism evidence="3 4">
    <name type="scientific">Triparma columacea</name>
    <dbReference type="NCBI Taxonomy" id="722753"/>
    <lineage>
        <taxon>Eukaryota</taxon>
        <taxon>Sar</taxon>
        <taxon>Stramenopiles</taxon>
        <taxon>Ochrophyta</taxon>
        <taxon>Bolidophyceae</taxon>
        <taxon>Parmales</taxon>
        <taxon>Triparmaceae</taxon>
        <taxon>Triparma</taxon>
    </lineage>
</organism>
<dbReference type="InterPro" id="IPR013078">
    <property type="entry name" value="His_Pase_superF_clade-1"/>
</dbReference>
<protein>
    <recommendedName>
        <fullName evidence="5">Phosphoglycerate mutase</fullName>
    </recommendedName>
</protein>
<dbReference type="Pfam" id="PF00300">
    <property type="entry name" value="His_Phos_1"/>
    <property type="match status" value="1"/>
</dbReference>
<dbReference type="GO" id="GO:0003824">
    <property type="term" value="F:catalytic activity"/>
    <property type="evidence" value="ECO:0007669"/>
    <property type="project" value="InterPro"/>
</dbReference>
<dbReference type="SMART" id="SM00855">
    <property type="entry name" value="PGAM"/>
    <property type="match status" value="1"/>
</dbReference>
<dbReference type="EMBL" id="BRYA01000350">
    <property type="protein sequence ID" value="GMI47542.1"/>
    <property type="molecule type" value="Genomic_DNA"/>
</dbReference>
<evidence type="ECO:0008006" key="5">
    <source>
        <dbReference type="Google" id="ProtNLM"/>
    </source>
</evidence>
<proteinExistence type="predicted"/>
<dbReference type="PANTHER" id="PTHR46192">
    <property type="entry name" value="BROAD-RANGE ACID PHOSPHATASE DET1"/>
    <property type="match status" value="1"/>
</dbReference>
<name>A0A9W7GKT3_9STRA</name>
<accession>A0A9W7GKT3</accession>
<feature type="binding site" evidence="2">
    <location>
        <position position="92"/>
    </location>
    <ligand>
        <name>substrate</name>
    </ligand>
</feature>
<reference evidence="4" key="1">
    <citation type="journal article" date="2023" name="Commun. Biol.">
        <title>Genome analysis of Parmales, the sister group of diatoms, reveals the evolutionary specialization of diatoms from phago-mixotrophs to photoautotrophs.</title>
        <authorList>
            <person name="Ban H."/>
            <person name="Sato S."/>
            <person name="Yoshikawa S."/>
            <person name="Yamada K."/>
            <person name="Nakamura Y."/>
            <person name="Ichinomiya M."/>
            <person name="Sato N."/>
            <person name="Blanc-Mathieu R."/>
            <person name="Endo H."/>
            <person name="Kuwata A."/>
            <person name="Ogata H."/>
        </authorList>
    </citation>
    <scope>NUCLEOTIDE SEQUENCE [LARGE SCALE GENOMIC DNA]</scope>
</reference>